<dbReference type="PANTHER" id="PTHR13914:SF0">
    <property type="entry name" value="PROLINE DEHYDROGENASE 1, MITOCHONDRIAL"/>
    <property type="match status" value="1"/>
</dbReference>
<feature type="domain" description="Proline dehydrogenase" evidence="7">
    <location>
        <begin position="324"/>
        <end position="596"/>
    </location>
</feature>
<comment type="caution">
    <text evidence="8">The sequence shown here is derived from an EMBL/GenBank/DDBJ whole genome shotgun (WGS) entry which is preliminary data.</text>
</comment>
<dbReference type="GO" id="GO:0010133">
    <property type="term" value="P:L-proline catabolic process to L-glutamate"/>
    <property type="evidence" value="ECO:0007669"/>
    <property type="project" value="TreeGrafter"/>
</dbReference>
<proteinExistence type="inferred from homology"/>
<keyword evidence="5" id="KW-0274">FAD</keyword>
<dbReference type="Pfam" id="PF01619">
    <property type="entry name" value="Pro_dh"/>
    <property type="match status" value="1"/>
</dbReference>
<evidence type="ECO:0000256" key="2">
    <source>
        <dbReference type="ARBA" id="ARBA00012695"/>
    </source>
</evidence>
<dbReference type="InterPro" id="IPR002872">
    <property type="entry name" value="Proline_DH_dom"/>
</dbReference>
<evidence type="ECO:0000259" key="7">
    <source>
        <dbReference type="Pfam" id="PF01619"/>
    </source>
</evidence>
<keyword evidence="4 5" id="KW-0642">Proline metabolism</keyword>
<evidence type="ECO:0000256" key="5">
    <source>
        <dbReference type="RuleBase" id="RU364054"/>
    </source>
</evidence>
<evidence type="ECO:0000256" key="3">
    <source>
        <dbReference type="ARBA" id="ARBA00023002"/>
    </source>
</evidence>
<feature type="region of interest" description="Disordered" evidence="6">
    <location>
        <begin position="617"/>
        <end position="668"/>
    </location>
</feature>
<feature type="compositionally biased region" description="Low complexity" evidence="6">
    <location>
        <begin position="619"/>
        <end position="659"/>
    </location>
</feature>
<dbReference type="Gene3D" id="3.20.20.220">
    <property type="match status" value="1"/>
</dbReference>
<gene>
    <name evidence="8" type="ORF">EC973_001243</name>
</gene>
<comment type="similarity">
    <text evidence="1 5">Belongs to the proline oxidase family.</text>
</comment>
<dbReference type="OrthoDB" id="5464at2759"/>
<dbReference type="GO" id="GO:0004657">
    <property type="term" value="F:proline dehydrogenase activity"/>
    <property type="evidence" value="ECO:0007669"/>
    <property type="project" value="UniProtKB-EC"/>
</dbReference>
<dbReference type="Proteomes" id="UP000605846">
    <property type="component" value="Unassembled WGS sequence"/>
</dbReference>
<keyword evidence="3 5" id="KW-0560">Oxidoreductase</keyword>
<reference evidence="8" key="1">
    <citation type="submission" date="2020-01" db="EMBL/GenBank/DDBJ databases">
        <title>Genome Sequencing of Three Apophysomyces-Like Fungal Strains Confirms a Novel Fungal Genus in the Mucoromycota with divergent Burkholderia-like Endosymbiotic Bacteria.</title>
        <authorList>
            <person name="Stajich J.E."/>
            <person name="Macias A.M."/>
            <person name="Carter-House D."/>
            <person name="Lovett B."/>
            <person name="Kasson L.R."/>
            <person name="Berry K."/>
            <person name="Grigoriev I."/>
            <person name="Chang Y."/>
            <person name="Spatafora J."/>
            <person name="Kasson M.T."/>
        </authorList>
    </citation>
    <scope>NUCLEOTIDE SEQUENCE</scope>
    <source>
        <strain evidence="8">NRRL A-21654</strain>
    </source>
</reference>
<protein>
    <recommendedName>
        <fullName evidence="2 5">Proline dehydrogenase</fullName>
        <ecNumber evidence="2 5">1.5.5.2</ecNumber>
    </recommendedName>
</protein>
<accession>A0A8H7ENA7</accession>
<evidence type="ECO:0000256" key="1">
    <source>
        <dbReference type="ARBA" id="ARBA00005869"/>
    </source>
</evidence>
<evidence type="ECO:0000313" key="8">
    <source>
        <dbReference type="EMBL" id="KAF7724171.1"/>
    </source>
</evidence>
<dbReference type="SUPFAM" id="SSF51730">
    <property type="entry name" value="FAD-linked oxidoreductase"/>
    <property type="match status" value="1"/>
</dbReference>
<dbReference type="PANTHER" id="PTHR13914">
    <property type="entry name" value="PROLINE OXIDASE"/>
    <property type="match status" value="1"/>
</dbReference>
<comment type="cofactor">
    <cofactor evidence="5">
        <name>FAD</name>
        <dbReference type="ChEBI" id="CHEBI:57692"/>
    </cofactor>
</comment>
<dbReference type="GO" id="GO:0071949">
    <property type="term" value="F:FAD binding"/>
    <property type="evidence" value="ECO:0007669"/>
    <property type="project" value="TreeGrafter"/>
</dbReference>
<keyword evidence="5" id="KW-0285">Flavoprotein</keyword>
<comment type="catalytic activity">
    <reaction evidence="5">
        <text>L-proline + a quinone = (S)-1-pyrroline-5-carboxylate + a quinol + H(+)</text>
        <dbReference type="Rhea" id="RHEA:23784"/>
        <dbReference type="ChEBI" id="CHEBI:15378"/>
        <dbReference type="ChEBI" id="CHEBI:17388"/>
        <dbReference type="ChEBI" id="CHEBI:24646"/>
        <dbReference type="ChEBI" id="CHEBI:60039"/>
        <dbReference type="ChEBI" id="CHEBI:132124"/>
        <dbReference type="EC" id="1.5.5.2"/>
    </reaction>
</comment>
<evidence type="ECO:0000256" key="4">
    <source>
        <dbReference type="ARBA" id="ARBA00023062"/>
    </source>
</evidence>
<dbReference type="GO" id="GO:0005739">
    <property type="term" value="C:mitochondrion"/>
    <property type="evidence" value="ECO:0007669"/>
    <property type="project" value="TreeGrafter"/>
</dbReference>
<dbReference type="InterPro" id="IPR029041">
    <property type="entry name" value="FAD-linked_oxidoreductase-like"/>
</dbReference>
<dbReference type="EMBL" id="JABAYA010000127">
    <property type="protein sequence ID" value="KAF7724171.1"/>
    <property type="molecule type" value="Genomic_DNA"/>
</dbReference>
<sequence length="668" mass="75526">MHQRQQRLFLLPVFVIYQEDHHYVRKPLCLISMPQQKTCKTISASIALAAAASSLAYLYVHLSSGMHPIEAEALTMSSSPSNVRCSGPSSALAELKSDESRTAFQTKSTQELLLALCVYKLCSFPWLVDNAPLLIQLAELCHLEGVAYWVIKHTFFRHFCGGETPEECVASMDRLGRARINCILDLSVEADIHQLEEDDDQEDGQGNQTNPYCHRRYGRQEQHADLVVKMTKQCLYTAARGQQDTSSSACTAIKITAFAPPELLLRINIALWQLDQAFERHQVQGQLDQGGLRQVIEEVLPPATSLEQQRQREDLIQRHTSLDQIEFLELFNFQHPSRDVWWHTTANCHNGQEVLLVPEDLNAYDRMLLRLEEICAFAHRYRIGLMVDAEQSYFQETIDHVTKNLQYKFNRREDLDHAPTVYNTYQMYTKTSLTKLERDVETARRANFTFAAKLVRGAYMISERKRADRLGYASPIHDTIEATHRSYNQGVRFLLHKLAEHQEVTGETLTARTSPIVFVVASHNRESILLTVEEMGRHNISPPSGAVRFGQLFGMQDQIAYTLSKHGYSIYKYLPYGKIDEVIPYLLRRAQENSAILGGNGGIGRERNLIWQELKGRWTGTRPSPQPSTSTPANTADTDKTATTSTTPTAAATTSTSAPPDVPITETA</sequence>
<comment type="function">
    <text evidence="5">Converts proline to delta-1-pyrroline-5-carboxylate.</text>
</comment>
<evidence type="ECO:0000313" key="9">
    <source>
        <dbReference type="Proteomes" id="UP000605846"/>
    </source>
</evidence>
<organism evidence="8 9">
    <name type="scientific">Apophysomyces ossiformis</name>
    <dbReference type="NCBI Taxonomy" id="679940"/>
    <lineage>
        <taxon>Eukaryota</taxon>
        <taxon>Fungi</taxon>
        <taxon>Fungi incertae sedis</taxon>
        <taxon>Mucoromycota</taxon>
        <taxon>Mucoromycotina</taxon>
        <taxon>Mucoromycetes</taxon>
        <taxon>Mucorales</taxon>
        <taxon>Mucorineae</taxon>
        <taxon>Mucoraceae</taxon>
        <taxon>Apophysomyces</taxon>
    </lineage>
</organism>
<dbReference type="EC" id="1.5.5.2" evidence="2 5"/>
<name>A0A8H7ENA7_9FUNG</name>
<dbReference type="InterPro" id="IPR015659">
    <property type="entry name" value="Proline_oxidase"/>
</dbReference>
<keyword evidence="9" id="KW-1185">Reference proteome</keyword>
<dbReference type="AlphaFoldDB" id="A0A8H7ENA7"/>
<evidence type="ECO:0000256" key="6">
    <source>
        <dbReference type="SAM" id="MobiDB-lite"/>
    </source>
</evidence>